<evidence type="ECO:0000313" key="4">
    <source>
        <dbReference type="Proteomes" id="UP000828390"/>
    </source>
</evidence>
<protein>
    <recommendedName>
        <fullName evidence="2">Galaxin-like repeats domain-containing protein</fullName>
    </recommendedName>
</protein>
<dbReference type="OrthoDB" id="5989849at2759"/>
<evidence type="ECO:0000256" key="1">
    <source>
        <dbReference type="SAM" id="SignalP"/>
    </source>
</evidence>
<dbReference type="AlphaFoldDB" id="A0A9D4LIX4"/>
<feature type="domain" description="Galaxin-like repeats" evidence="2">
    <location>
        <begin position="172"/>
        <end position="265"/>
    </location>
</feature>
<keyword evidence="4" id="KW-1185">Reference proteome</keyword>
<gene>
    <name evidence="3" type="ORF">DPMN_102352</name>
</gene>
<name>A0A9D4LIX4_DREPO</name>
<sequence>MYAGHRGLTAGTPRYGILILVFWLNYAECSLSCFDKGNVRPYNPTSQLCCNGIYPRVENGSDIGCCNGRRYPINSQSCCGGTIYTQDSSLLCCGNQLHDNAHLVCCNGTVYYPGKGICCEDKFFVRTGHNPQVCVNGVAVDKKSSQTRKLGTSIVNTTTNAPEDVQSEILYCGNVSYPKKSDKYRYECCDGTLNYFPHIHNNADYWMLCCGREIYNTSRGICCNGHLIDSEVQPIGCCNNKDNYTTTSHICCDSKVAEKRTNLCAKLTSSKNTLVEKDDVNHDMVCFDKSKRKFRTLNSKTDKCDNQDMEKIVEEIKKINKSKTLNAKPQTRILPPKCPSCFTGNISGPAECRRKNQLNVRITKIEKRKRDRLWLHVKLIDSGINTGRKMVLRTRRVCRKCFKRGVTYVIFTNRWLNSFPETLRLNGMDVIVQKNQLSSFNCTVDRWAKTL</sequence>
<feature type="domain" description="Galaxin-like repeats" evidence="2">
    <location>
        <begin position="40"/>
        <end position="148"/>
    </location>
</feature>
<organism evidence="3 4">
    <name type="scientific">Dreissena polymorpha</name>
    <name type="common">Zebra mussel</name>
    <name type="synonym">Mytilus polymorpha</name>
    <dbReference type="NCBI Taxonomy" id="45954"/>
    <lineage>
        <taxon>Eukaryota</taxon>
        <taxon>Metazoa</taxon>
        <taxon>Spiralia</taxon>
        <taxon>Lophotrochozoa</taxon>
        <taxon>Mollusca</taxon>
        <taxon>Bivalvia</taxon>
        <taxon>Autobranchia</taxon>
        <taxon>Heteroconchia</taxon>
        <taxon>Euheterodonta</taxon>
        <taxon>Imparidentia</taxon>
        <taxon>Neoheterodontei</taxon>
        <taxon>Myida</taxon>
        <taxon>Dreissenoidea</taxon>
        <taxon>Dreissenidae</taxon>
        <taxon>Dreissena</taxon>
    </lineage>
</organism>
<dbReference type="InterPro" id="IPR055284">
    <property type="entry name" value="Galaxin-like"/>
</dbReference>
<dbReference type="Proteomes" id="UP000828390">
    <property type="component" value="Unassembled WGS sequence"/>
</dbReference>
<keyword evidence="1" id="KW-0732">Signal</keyword>
<dbReference type="EMBL" id="JAIWYP010000003">
    <property type="protein sequence ID" value="KAH3859535.1"/>
    <property type="molecule type" value="Genomic_DNA"/>
</dbReference>
<reference evidence="3" key="2">
    <citation type="submission" date="2020-11" db="EMBL/GenBank/DDBJ databases">
        <authorList>
            <person name="McCartney M.A."/>
            <person name="Auch B."/>
            <person name="Kono T."/>
            <person name="Mallez S."/>
            <person name="Becker A."/>
            <person name="Gohl D.M."/>
            <person name="Silverstein K.A.T."/>
            <person name="Koren S."/>
            <person name="Bechman K.B."/>
            <person name="Herman A."/>
            <person name="Abrahante J.E."/>
            <person name="Garbe J."/>
        </authorList>
    </citation>
    <scope>NUCLEOTIDE SEQUENCE</scope>
    <source>
        <strain evidence="3">Duluth1</strain>
        <tissue evidence="3">Whole animal</tissue>
    </source>
</reference>
<accession>A0A9D4LIX4</accession>
<dbReference type="PANTHER" id="PTHR34490">
    <property type="entry name" value="PROTEIN CBG12054-RELATED"/>
    <property type="match status" value="1"/>
</dbReference>
<comment type="caution">
    <text evidence="3">The sequence shown here is derived from an EMBL/GenBank/DDBJ whole genome shotgun (WGS) entry which is preliminary data.</text>
</comment>
<feature type="signal peptide" evidence="1">
    <location>
        <begin position="1"/>
        <end position="29"/>
    </location>
</feature>
<evidence type="ECO:0000313" key="3">
    <source>
        <dbReference type="EMBL" id="KAH3859535.1"/>
    </source>
</evidence>
<evidence type="ECO:0000259" key="2">
    <source>
        <dbReference type="Pfam" id="PF24748"/>
    </source>
</evidence>
<dbReference type="InterPro" id="IPR056601">
    <property type="entry name" value="Galaxin_dom"/>
</dbReference>
<feature type="chain" id="PRO_5038693720" description="Galaxin-like repeats domain-containing protein" evidence="1">
    <location>
        <begin position="30"/>
        <end position="451"/>
    </location>
</feature>
<reference evidence="3" key="1">
    <citation type="journal article" date="2019" name="bioRxiv">
        <title>The Genome of the Zebra Mussel, Dreissena polymorpha: A Resource for Invasive Species Research.</title>
        <authorList>
            <person name="McCartney M.A."/>
            <person name="Auch B."/>
            <person name="Kono T."/>
            <person name="Mallez S."/>
            <person name="Zhang Y."/>
            <person name="Obille A."/>
            <person name="Becker A."/>
            <person name="Abrahante J.E."/>
            <person name="Garbe J."/>
            <person name="Badalamenti J.P."/>
            <person name="Herman A."/>
            <person name="Mangelson H."/>
            <person name="Liachko I."/>
            <person name="Sullivan S."/>
            <person name="Sone E.D."/>
            <person name="Koren S."/>
            <person name="Silverstein K.A.T."/>
            <person name="Beckman K.B."/>
            <person name="Gohl D.M."/>
        </authorList>
    </citation>
    <scope>NUCLEOTIDE SEQUENCE</scope>
    <source>
        <strain evidence="3">Duluth1</strain>
        <tissue evidence="3">Whole animal</tissue>
    </source>
</reference>
<dbReference type="PANTHER" id="PTHR34490:SF1">
    <property type="entry name" value="GALAXIN-LIKE"/>
    <property type="match status" value="1"/>
</dbReference>
<proteinExistence type="predicted"/>
<dbReference type="Pfam" id="PF24748">
    <property type="entry name" value="Galaxin_repeat"/>
    <property type="match status" value="2"/>
</dbReference>